<proteinExistence type="predicted"/>
<dbReference type="SUPFAM" id="SSF56219">
    <property type="entry name" value="DNase I-like"/>
    <property type="match status" value="1"/>
</dbReference>
<evidence type="ECO:0000259" key="1">
    <source>
        <dbReference type="Pfam" id="PF03372"/>
    </source>
</evidence>
<dbReference type="GO" id="GO:0003824">
    <property type="term" value="F:catalytic activity"/>
    <property type="evidence" value="ECO:0007669"/>
    <property type="project" value="InterPro"/>
</dbReference>
<keyword evidence="3" id="KW-1185">Reference proteome</keyword>
<dbReference type="AlphaFoldDB" id="A0A4Q4Z793"/>
<organism evidence="2 3">
    <name type="scientific">Nocardioides guangzhouensis</name>
    <dbReference type="NCBI Taxonomy" id="2497878"/>
    <lineage>
        <taxon>Bacteria</taxon>
        <taxon>Bacillati</taxon>
        <taxon>Actinomycetota</taxon>
        <taxon>Actinomycetes</taxon>
        <taxon>Propionibacteriales</taxon>
        <taxon>Nocardioidaceae</taxon>
        <taxon>Nocardioides</taxon>
    </lineage>
</organism>
<dbReference type="Pfam" id="PF03372">
    <property type="entry name" value="Exo_endo_phos"/>
    <property type="match status" value="1"/>
</dbReference>
<comment type="caution">
    <text evidence="2">The sequence shown here is derived from an EMBL/GenBank/DDBJ whole genome shotgun (WGS) entry which is preliminary data.</text>
</comment>
<gene>
    <name evidence="2" type="ORF">EKO23_20785</name>
</gene>
<dbReference type="EMBL" id="SDKM01000041">
    <property type="protein sequence ID" value="RYP82844.1"/>
    <property type="molecule type" value="Genomic_DNA"/>
</dbReference>
<accession>A0A4Q4Z793</accession>
<reference evidence="2 3" key="1">
    <citation type="submission" date="2019-01" db="EMBL/GenBank/DDBJ databases">
        <title>Nocardioides guangzhouensis sp. nov., an actinobacterium isolated from soil.</title>
        <authorList>
            <person name="Fu Y."/>
            <person name="Cai Y."/>
            <person name="Lin Z."/>
            <person name="Chen P."/>
        </authorList>
    </citation>
    <scope>NUCLEOTIDE SEQUENCE [LARGE SCALE GENOMIC DNA]</scope>
    <source>
        <strain evidence="2 3">130</strain>
    </source>
</reference>
<dbReference type="InterPro" id="IPR005135">
    <property type="entry name" value="Endo/exonuclease/phosphatase"/>
</dbReference>
<dbReference type="OrthoDB" id="3772014at2"/>
<dbReference type="Gene3D" id="3.60.10.10">
    <property type="entry name" value="Endonuclease/exonuclease/phosphatase"/>
    <property type="match status" value="1"/>
</dbReference>
<evidence type="ECO:0000313" key="2">
    <source>
        <dbReference type="EMBL" id="RYP82844.1"/>
    </source>
</evidence>
<dbReference type="Proteomes" id="UP000295198">
    <property type="component" value="Unassembled WGS sequence"/>
</dbReference>
<feature type="domain" description="Endonuclease/exonuclease/phosphatase" evidence="1">
    <location>
        <begin position="94"/>
        <end position="331"/>
    </location>
</feature>
<name>A0A4Q4Z793_9ACTN</name>
<dbReference type="InterPro" id="IPR036691">
    <property type="entry name" value="Endo/exonu/phosph_ase_sf"/>
</dbReference>
<evidence type="ECO:0000313" key="3">
    <source>
        <dbReference type="Proteomes" id="UP000295198"/>
    </source>
</evidence>
<protein>
    <recommendedName>
        <fullName evidence="1">Endonuclease/exonuclease/phosphatase domain-containing protein</fullName>
    </recommendedName>
</protein>
<sequence length="348" mass="38006">MTCARRLGSGAGVGQDVRSITSRIAVRPADRKVMLAVSGPGPPRPAAFSEVPMTRSRWTLPAALVVALGLAAPLATVPASQGAVAAQTVTTRMGTYNIRAGVSTATFERAVRDLATRVDVAGLQEVNHRDKEAVLANLPGFGYFRPARGYGEQNPVIWDSSRFTKLSATHRRLSARTYIGNELGRPGQYVAPIFSAVVRLRDDTTRQRLTVVNVHLTPGAVYGGNPVPGRPRVWRLFTRQIANLMDVVAAEKRSAKVFVTGDFNVGWVADERTRRTKLPFMSFRRQSFASNWATRHDWNRGTHSKSLIDQVWTNQRAATASVIFSMGYSDHYPGIGTYQLPVATTTAG</sequence>